<reference evidence="1 2" key="1">
    <citation type="submission" date="2008-03" db="EMBL/GenBank/DDBJ databases">
        <title>Complete sequence of Leptothrix cholodnii SP-6.</title>
        <authorList>
            <consortium name="US DOE Joint Genome Institute"/>
            <person name="Copeland A."/>
            <person name="Lucas S."/>
            <person name="Lapidus A."/>
            <person name="Glavina del Rio T."/>
            <person name="Dalin E."/>
            <person name="Tice H."/>
            <person name="Bruce D."/>
            <person name="Goodwin L."/>
            <person name="Pitluck S."/>
            <person name="Chertkov O."/>
            <person name="Brettin T."/>
            <person name="Detter J.C."/>
            <person name="Han C."/>
            <person name="Kuske C.R."/>
            <person name="Schmutz J."/>
            <person name="Larimer F."/>
            <person name="Land M."/>
            <person name="Hauser L."/>
            <person name="Kyrpides N."/>
            <person name="Lykidis A."/>
            <person name="Emerson D."/>
            <person name="Richardson P."/>
        </authorList>
    </citation>
    <scope>NUCLEOTIDE SEQUENCE [LARGE SCALE GENOMIC DNA]</scope>
    <source>
        <strain evidence="2">ATCC 51168 / LMG 8142 / SP-6</strain>
    </source>
</reference>
<dbReference type="Proteomes" id="UP000001693">
    <property type="component" value="Chromosome"/>
</dbReference>
<evidence type="ECO:0000313" key="1">
    <source>
        <dbReference type="EMBL" id="ACB35424.1"/>
    </source>
</evidence>
<proteinExistence type="predicted"/>
<sequence>MPTRNGLREIAEKLGEVVSFLELDGIVQSEIEDAHGELFGETGEAQWTAYGSTLRQMRELLESIDYAESRLPNSRQRSALPFAADVFVFLRFRFGFAQPMLTDDGPDVREFESICTRAGIVLSRTALRGALSKARKAFDPFLFHSWQDDFV</sequence>
<dbReference type="KEGG" id="lch:Lcho_3164"/>
<dbReference type="EMBL" id="CP001013">
    <property type="protein sequence ID" value="ACB35424.1"/>
    <property type="molecule type" value="Genomic_DNA"/>
</dbReference>
<dbReference type="AlphaFoldDB" id="B1Y107"/>
<protein>
    <submittedName>
        <fullName evidence="1">Uncharacterized protein</fullName>
    </submittedName>
</protein>
<keyword evidence="2" id="KW-1185">Reference proteome</keyword>
<evidence type="ECO:0000313" key="2">
    <source>
        <dbReference type="Proteomes" id="UP000001693"/>
    </source>
</evidence>
<dbReference type="HOGENOM" id="CLU_1729102_0_0_4"/>
<organism evidence="1 2">
    <name type="scientific">Leptothrix cholodnii (strain ATCC 51168 / LMG 8142 / SP-6)</name>
    <name type="common">Leptothrix discophora (strain SP-6)</name>
    <dbReference type="NCBI Taxonomy" id="395495"/>
    <lineage>
        <taxon>Bacteria</taxon>
        <taxon>Pseudomonadati</taxon>
        <taxon>Pseudomonadota</taxon>
        <taxon>Betaproteobacteria</taxon>
        <taxon>Burkholderiales</taxon>
        <taxon>Sphaerotilaceae</taxon>
        <taxon>Leptothrix</taxon>
    </lineage>
</organism>
<name>B1Y107_LEPCP</name>
<accession>B1Y107</accession>
<gene>
    <name evidence="1" type="ordered locus">Lcho_3164</name>
</gene>